<feature type="region of interest" description="Disordered" evidence="2">
    <location>
        <begin position="248"/>
        <end position="325"/>
    </location>
</feature>
<feature type="region of interest" description="Disordered" evidence="2">
    <location>
        <begin position="55"/>
        <end position="193"/>
    </location>
</feature>
<feature type="compositionally biased region" description="Polar residues" evidence="2">
    <location>
        <begin position="134"/>
        <end position="145"/>
    </location>
</feature>
<evidence type="ECO:0000313" key="3">
    <source>
        <dbReference type="EMBL" id="KAK5995138.1"/>
    </source>
</evidence>
<comment type="caution">
    <text evidence="3">The sequence shown here is derived from an EMBL/GenBank/DDBJ whole genome shotgun (WGS) entry which is preliminary data.</text>
</comment>
<feature type="region of interest" description="Disordered" evidence="2">
    <location>
        <begin position="202"/>
        <end position="221"/>
    </location>
</feature>
<gene>
    <name evidence="3" type="ORF">PT974_03533</name>
</gene>
<proteinExistence type="predicted"/>
<evidence type="ECO:0000313" key="4">
    <source>
        <dbReference type="Proteomes" id="UP001338125"/>
    </source>
</evidence>
<dbReference type="Proteomes" id="UP001338125">
    <property type="component" value="Unassembled WGS sequence"/>
</dbReference>
<feature type="compositionally biased region" description="Basic residues" evidence="2">
    <location>
        <begin position="310"/>
        <end position="321"/>
    </location>
</feature>
<name>A0ABR0SSK2_9HYPO</name>
<keyword evidence="4" id="KW-1185">Reference proteome</keyword>
<keyword evidence="1" id="KW-0175">Coiled coil</keyword>
<feature type="compositionally biased region" description="Basic residues" evidence="2">
    <location>
        <begin position="267"/>
        <end position="277"/>
    </location>
</feature>
<reference evidence="3 4" key="1">
    <citation type="submission" date="2024-01" db="EMBL/GenBank/DDBJ databases">
        <title>Complete genome of Cladobotryum mycophilum ATHUM6906.</title>
        <authorList>
            <person name="Christinaki A.C."/>
            <person name="Myridakis A.I."/>
            <person name="Kouvelis V.N."/>
        </authorList>
    </citation>
    <scope>NUCLEOTIDE SEQUENCE [LARGE SCALE GENOMIC DNA]</scope>
    <source>
        <strain evidence="3 4">ATHUM6906</strain>
    </source>
</reference>
<accession>A0ABR0SSK2</accession>
<evidence type="ECO:0000256" key="2">
    <source>
        <dbReference type="SAM" id="MobiDB-lite"/>
    </source>
</evidence>
<feature type="coiled-coil region" evidence="1">
    <location>
        <begin position="343"/>
        <end position="433"/>
    </location>
</feature>
<organism evidence="3 4">
    <name type="scientific">Cladobotryum mycophilum</name>
    <dbReference type="NCBI Taxonomy" id="491253"/>
    <lineage>
        <taxon>Eukaryota</taxon>
        <taxon>Fungi</taxon>
        <taxon>Dikarya</taxon>
        <taxon>Ascomycota</taxon>
        <taxon>Pezizomycotina</taxon>
        <taxon>Sordariomycetes</taxon>
        <taxon>Hypocreomycetidae</taxon>
        <taxon>Hypocreales</taxon>
        <taxon>Hypocreaceae</taxon>
        <taxon>Cladobotryum</taxon>
    </lineage>
</organism>
<feature type="coiled-coil region" evidence="1">
    <location>
        <begin position="502"/>
        <end position="529"/>
    </location>
</feature>
<evidence type="ECO:0000256" key="1">
    <source>
        <dbReference type="SAM" id="Coils"/>
    </source>
</evidence>
<sequence>MDPRRHNNDHYGATADEDLDAVLLVPEPVSQEIEETSFSDIRPKKFFSSKDKISEATLSQGFSFPPREPPRPGQFPKRPVNDPRQRPPKSPSLIHSHHTSNASPSNPFIDLTEPCLPSQRPAKDQVSESKRQKQQGSKPRQLSSHHSSDDQRSNRGTKQRGSDSGLWSQPKHMNRSQVPDPIEMPQHDSPKGDAVQVIREAASSPGKISCSTSGRRSNASKHAEDVLRNLLESQDLERTLPHIRRLGRKDSRHSPASQYGDLEVHTRRSPARLRRHSRDALVNRPTVGYTPLEGERLPRLRSQSRASTIPKKKASAHKHRSRPDPDRKMIAMNQVAEHWNECVRITEDETIQANLEIERLQEDLHFQGQQLQESRVTLDHINEELHNVESLYKKLQDDDSRVIGENKTLSNEIESLRNELSESKSRSETLADKYRTYKSRLSEAIREQKDLFISCRNQYQEMIGQLRKESERKIVDSEAVDKALDESRKKREEMKKCIGELRVQTQREIQQKDRTISELKGKIRDNEAKMLQENNLCEQLRLQVADQMRINKTVKDLETKIDSLLDMSFKANGEQQKGHDENVLIINRLHEKLDSTIADWKLSVRNIPTLKDIEPKMRKLEDKVVARILPAVMSVINGQNNISNAASQFVTLAKSNFNTIQGEMNQQTEENRMQWEESHRNTHEFMGMLRLFGEDLYKTQQLCQQIEPCLDS</sequence>
<protein>
    <submittedName>
        <fullName evidence="3">Uncharacterized protein</fullName>
    </submittedName>
</protein>
<feature type="compositionally biased region" description="Basic and acidic residues" evidence="2">
    <location>
        <begin position="121"/>
        <end position="131"/>
    </location>
</feature>
<dbReference type="EMBL" id="JAVFKD010000004">
    <property type="protein sequence ID" value="KAK5995138.1"/>
    <property type="molecule type" value="Genomic_DNA"/>
</dbReference>